<name>A0A921L9Q4_9LACO</name>
<evidence type="ECO:0008006" key="4">
    <source>
        <dbReference type="Google" id="ProtNLM"/>
    </source>
</evidence>
<gene>
    <name evidence="2" type="ORF">K8V88_07885</name>
</gene>
<evidence type="ECO:0000313" key="2">
    <source>
        <dbReference type="EMBL" id="HJF87344.1"/>
    </source>
</evidence>
<sequence>MKTKITIFFTLILGLLIGSASTYSFDHAQSIHAAKHHKVEMRHFDHCGLDETVSDSKALTWINKHPNYKIISVSHTQSGNEGAYTYTLVTYEK</sequence>
<keyword evidence="1" id="KW-0732">Signal</keyword>
<reference evidence="2" key="1">
    <citation type="journal article" date="2021" name="PeerJ">
        <title>Extensive microbial diversity within the chicken gut microbiome revealed by metagenomics and culture.</title>
        <authorList>
            <person name="Gilroy R."/>
            <person name="Ravi A."/>
            <person name="Getino M."/>
            <person name="Pursley I."/>
            <person name="Horton D.L."/>
            <person name="Alikhan N.F."/>
            <person name="Baker D."/>
            <person name="Gharbi K."/>
            <person name="Hall N."/>
            <person name="Watson M."/>
            <person name="Adriaenssens E.M."/>
            <person name="Foster-Nyarko E."/>
            <person name="Jarju S."/>
            <person name="Secka A."/>
            <person name="Antonio M."/>
            <person name="Oren A."/>
            <person name="Chaudhuri R.R."/>
            <person name="La Ragione R."/>
            <person name="Hildebrand F."/>
            <person name="Pallen M.J."/>
        </authorList>
    </citation>
    <scope>NUCLEOTIDE SEQUENCE</scope>
    <source>
        <strain evidence="2">7886</strain>
    </source>
</reference>
<protein>
    <recommendedName>
        <fullName evidence="4">YdgH/BhsA/McbA-like domain-containing protein</fullName>
    </recommendedName>
</protein>
<reference evidence="2" key="2">
    <citation type="submission" date="2021-09" db="EMBL/GenBank/DDBJ databases">
        <authorList>
            <person name="Gilroy R."/>
        </authorList>
    </citation>
    <scope>NUCLEOTIDE SEQUENCE</scope>
    <source>
        <strain evidence="2">7886</strain>
    </source>
</reference>
<evidence type="ECO:0000256" key="1">
    <source>
        <dbReference type="SAM" id="SignalP"/>
    </source>
</evidence>
<dbReference type="AlphaFoldDB" id="A0A921L9Q4"/>
<dbReference type="Proteomes" id="UP000747013">
    <property type="component" value="Unassembled WGS sequence"/>
</dbReference>
<accession>A0A921L9Q4</accession>
<feature type="signal peptide" evidence="1">
    <location>
        <begin position="1"/>
        <end position="28"/>
    </location>
</feature>
<organism evidence="2 3">
    <name type="scientific">Companilactobacillus farciminis</name>
    <dbReference type="NCBI Taxonomy" id="1612"/>
    <lineage>
        <taxon>Bacteria</taxon>
        <taxon>Bacillati</taxon>
        <taxon>Bacillota</taxon>
        <taxon>Bacilli</taxon>
        <taxon>Lactobacillales</taxon>
        <taxon>Lactobacillaceae</taxon>
        <taxon>Companilactobacillus</taxon>
    </lineage>
</organism>
<evidence type="ECO:0000313" key="3">
    <source>
        <dbReference type="Proteomes" id="UP000747013"/>
    </source>
</evidence>
<comment type="caution">
    <text evidence="2">The sequence shown here is derived from an EMBL/GenBank/DDBJ whole genome shotgun (WGS) entry which is preliminary data.</text>
</comment>
<dbReference type="EMBL" id="DYWC01000180">
    <property type="protein sequence ID" value="HJF87344.1"/>
    <property type="molecule type" value="Genomic_DNA"/>
</dbReference>
<proteinExistence type="predicted"/>
<feature type="chain" id="PRO_5038909038" description="YdgH/BhsA/McbA-like domain-containing protein" evidence="1">
    <location>
        <begin position="29"/>
        <end position="93"/>
    </location>
</feature>